<evidence type="ECO:0000313" key="6">
    <source>
        <dbReference type="Proteomes" id="UP001591681"/>
    </source>
</evidence>
<organism evidence="5 6">
    <name type="scientific">Coilia grayii</name>
    <name type="common">Gray's grenadier anchovy</name>
    <dbReference type="NCBI Taxonomy" id="363190"/>
    <lineage>
        <taxon>Eukaryota</taxon>
        <taxon>Metazoa</taxon>
        <taxon>Chordata</taxon>
        <taxon>Craniata</taxon>
        <taxon>Vertebrata</taxon>
        <taxon>Euteleostomi</taxon>
        <taxon>Actinopterygii</taxon>
        <taxon>Neopterygii</taxon>
        <taxon>Teleostei</taxon>
        <taxon>Clupei</taxon>
        <taxon>Clupeiformes</taxon>
        <taxon>Clupeoidei</taxon>
        <taxon>Engraulidae</taxon>
        <taxon>Coilinae</taxon>
        <taxon>Coilia</taxon>
    </lineage>
</organism>
<accession>A0ABD1K090</accession>
<keyword evidence="6" id="KW-1185">Reference proteome</keyword>
<feature type="compositionally biased region" description="Polar residues" evidence="3">
    <location>
        <begin position="245"/>
        <end position="254"/>
    </location>
</feature>
<dbReference type="PANTHER" id="PTHR45640:SF7">
    <property type="entry name" value="HEAT SHOCK PROTEIN BETA-1"/>
    <property type="match status" value="1"/>
</dbReference>
<dbReference type="Proteomes" id="UP001591681">
    <property type="component" value="Unassembled WGS sequence"/>
</dbReference>
<gene>
    <name evidence="5" type="ORF">ACEWY4_012323</name>
</gene>
<dbReference type="PANTHER" id="PTHR45640">
    <property type="entry name" value="HEAT SHOCK PROTEIN HSP-12.2-RELATED"/>
    <property type="match status" value="1"/>
</dbReference>
<feature type="region of interest" description="Disordered" evidence="3">
    <location>
        <begin position="191"/>
        <end position="362"/>
    </location>
</feature>
<sequence>MADSTKSSDRPQYCRDATWYPLRAGWQPSYISNQHFGMPPVLASGDLIWMESVLRKLAALSWPGPGYTWCPQPSTTMQPKLQRELWGKAAEAKGEQYRWRVSLDVNHFFPTELSVRITDGFLEINGKHEERQDDHGFISRSFTRKYKLPIGVDAQTIRSSLSVDGILTVEAPLPKICQPLRIIPVQIERETSMPGAEKKEDSRSENVVERKREGDSQLSPSSPMRQAWRPKDIHIEGGQGDQGLTEFSSSTSAPEFSRSETDRGDVGQALAQEERATEDAQNQFTDLSEEPATPDTLTSEQEEASDVAQDGEVQQQQQDQRDHHQEQQPDQQPEDSVATVSSQGQEYVIPEQEALAQEQEAQ</sequence>
<dbReference type="PROSITE" id="PS01031">
    <property type="entry name" value="SHSP"/>
    <property type="match status" value="1"/>
</dbReference>
<dbReference type="AlphaFoldDB" id="A0ABD1K090"/>
<evidence type="ECO:0000256" key="2">
    <source>
        <dbReference type="RuleBase" id="RU003616"/>
    </source>
</evidence>
<dbReference type="InterPro" id="IPR008978">
    <property type="entry name" value="HSP20-like_chaperone"/>
</dbReference>
<feature type="compositionally biased region" description="Basic and acidic residues" evidence="3">
    <location>
        <begin position="191"/>
        <end position="215"/>
    </location>
</feature>
<reference evidence="5 6" key="1">
    <citation type="submission" date="2024-09" db="EMBL/GenBank/DDBJ databases">
        <title>A chromosome-level genome assembly of Gray's grenadier anchovy, Coilia grayii.</title>
        <authorList>
            <person name="Fu Z."/>
        </authorList>
    </citation>
    <scope>NUCLEOTIDE SEQUENCE [LARGE SCALE GENOMIC DNA]</scope>
    <source>
        <strain evidence="5">G4</strain>
        <tissue evidence="5">Muscle</tissue>
    </source>
</reference>
<dbReference type="SUPFAM" id="SSF49764">
    <property type="entry name" value="HSP20-like chaperones"/>
    <property type="match status" value="1"/>
</dbReference>
<comment type="caution">
    <text evidence="5">The sequence shown here is derived from an EMBL/GenBank/DDBJ whole genome shotgun (WGS) entry which is preliminary data.</text>
</comment>
<dbReference type="InterPro" id="IPR002068">
    <property type="entry name" value="A-crystallin/Hsp20_dom"/>
</dbReference>
<evidence type="ECO:0000259" key="4">
    <source>
        <dbReference type="PROSITE" id="PS01031"/>
    </source>
</evidence>
<dbReference type="EMBL" id="JBHFQA010000010">
    <property type="protein sequence ID" value="KAL2092525.1"/>
    <property type="molecule type" value="Genomic_DNA"/>
</dbReference>
<evidence type="ECO:0000313" key="5">
    <source>
        <dbReference type="EMBL" id="KAL2092525.1"/>
    </source>
</evidence>
<comment type="similarity">
    <text evidence="1 2">Belongs to the small heat shock protein (HSP20) family.</text>
</comment>
<name>A0ABD1K090_9TELE</name>
<protein>
    <recommendedName>
        <fullName evidence="4">SHSP domain-containing protein</fullName>
    </recommendedName>
</protein>
<dbReference type="Pfam" id="PF00011">
    <property type="entry name" value="HSP20"/>
    <property type="match status" value="1"/>
</dbReference>
<feature type="compositionally biased region" description="Low complexity" evidence="3">
    <location>
        <begin position="351"/>
        <end position="362"/>
    </location>
</feature>
<evidence type="ECO:0000256" key="3">
    <source>
        <dbReference type="SAM" id="MobiDB-lite"/>
    </source>
</evidence>
<dbReference type="PRINTS" id="PR00299">
    <property type="entry name" value="ACRYSTALLIN"/>
</dbReference>
<dbReference type="InterPro" id="IPR001436">
    <property type="entry name" value="Alpha-crystallin/sHSP_animal"/>
</dbReference>
<proteinExistence type="inferred from homology"/>
<feature type="domain" description="SHSP" evidence="4">
    <location>
        <begin position="81"/>
        <end position="188"/>
    </location>
</feature>
<evidence type="ECO:0000256" key="1">
    <source>
        <dbReference type="PROSITE-ProRule" id="PRU00285"/>
    </source>
</evidence>
<dbReference type="Gene3D" id="2.60.40.790">
    <property type="match status" value="1"/>
</dbReference>